<reference evidence="2" key="1">
    <citation type="submission" date="2020-08" db="EMBL/GenBank/DDBJ databases">
        <title>Multicomponent nature underlies the extraordinary mechanical properties of spider dragline silk.</title>
        <authorList>
            <person name="Kono N."/>
            <person name="Nakamura H."/>
            <person name="Mori M."/>
            <person name="Yoshida Y."/>
            <person name="Ohtoshi R."/>
            <person name="Malay A.D."/>
            <person name="Moran D.A.P."/>
            <person name="Tomita M."/>
            <person name="Numata K."/>
            <person name="Arakawa K."/>
        </authorList>
    </citation>
    <scope>NUCLEOTIDE SEQUENCE</scope>
</reference>
<organism evidence="2 3">
    <name type="scientific">Nephila pilipes</name>
    <name type="common">Giant wood spider</name>
    <name type="synonym">Nephila maculata</name>
    <dbReference type="NCBI Taxonomy" id="299642"/>
    <lineage>
        <taxon>Eukaryota</taxon>
        <taxon>Metazoa</taxon>
        <taxon>Ecdysozoa</taxon>
        <taxon>Arthropoda</taxon>
        <taxon>Chelicerata</taxon>
        <taxon>Arachnida</taxon>
        <taxon>Araneae</taxon>
        <taxon>Araneomorphae</taxon>
        <taxon>Entelegynae</taxon>
        <taxon>Araneoidea</taxon>
        <taxon>Nephilidae</taxon>
        <taxon>Nephila</taxon>
    </lineage>
</organism>
<name>A0A8X6P2W9_NEPPI</name>
<feature type="region of interest" description="Disordered" evidence="1">
    <location>
        <begin position="1"/>
        <end position="37"/>
    </location>
</feature>
<dbReference type="EMBL" id="BMAW01064704">
    <property type="protein sequence ID" value="GFT46513.1"/>
    <property type="molecule type" value="Genomic_DNA"/>
</dbReference>
<evidence type="ECO:0000313" key="3">
    <source>
        <dbReference type="Proteomes" id="UP000887013"/>
    </source>
</evidence>
<comment type="caution">
    <text evidence="2">The sequence shown here is derived from an EMBL/GenBank/DDBJ whole genome shotgun (WGS) entry which is preliminary data.</text>
</comment>
<dbReference type="AlphaFoldDB" id="A0A8X6P2W9"/>
<accession>A0A8X6P2W9</accession>
<proteinExistence type="predicted"/>
<gene>
    <name evidence="2" type="ORF">NPIL_81931</name>
</gene>
<keyword evidence="3" id="KW-1185">Reference proteome</keyword>
<sequence>DNTSRQMCSGESPQASSKIGILDLASGNPIPSLPQAP</sequence>
<evidence type="ECO:0000256" key="1">
    <source>
        <dbReference type="SAM" id="MobiDB-lite"/>
    </source>
</evidence>
<dbReference type="Proteomes" id="UP000887013">
    <property type="component" value="Unassembled WGS sequence"/>
</dbReference>
<protein>
    <submittedName>
        <fullName evidence="2">Uncharacterized protein</fullName>
    </submittedName>
</protein>
<feature type="non-terminal residue" evidence="2">
    <location>
        <position position="1"/>
    </location>
</feature>
<evidence type="ECO:0000313" key="2">
    <source>
        <dbReference type="EMBL" id="GFT46513.1"/>
    </source>
</evidence>
<feature type="compositionally biased region" description="Polar residues" evidence="1">
    <location>
        <begin position="1"/>
        <end position="17"/>
    </location>
</feature>